<evidence type="ECO:0000256" key="3">
    <source>
        <dbReference type="PROSITE-ProRule" id="PRU00175"/>
    </source>
</evidence>
<dbReference type="SMART" id="SM00184">
    <property type="entry name" value="RING"/>
    <property type="match status" value="1"/>
</dbReference>
<dbReference type="InterPro" id="IPR013083">
    <property type="entry name" value="Znf_RING/FYVE/PHD"/>
</dbReference>
<dbReference type="InterPro" id="IPR001841">
    <property type="entry name" value="Znf_RING"/>
</dbReference>
<dbReference type="AlphaFoldDB" id="A0A1J1I785"/>
<keyword evidence="7" id="KW-1185">Reference proteome</keyword>
<reference evidence="6 7" key="1">
    <citation type="submission" date="2015-04" db="EMBL/GenBank/DDBJ databases">
        <authorList>
            <person name="Syromyatnikov M.Y."/>
            <person name="Popov V.N."/>
        </authorList>
    </citation>
    <scope>NUCLEOTIDE SEQUENCE [LARGE SCALE GENOMIC DNA]</scope>
</reference>
<evidence type="ECO:0000256" key="2">
    <source>
        <dbReference type="ARBA" id="ARBA00022833"/>
    </source>
</evidence>
<evidence type="ECO:0000313" key="6">
    <source>
        <dbReference type="EMBL" id="CRK95610.1"/>
    </source>
</evidence>
<keyword evidence="1 3" id="KW-0479">Metal-binding</keyword>
<keyword evidence="1 3" id="KW-0863">Zinc-finger</keyword>
<keyword evidence="2" id="KW-0862">Zinc</keyword>
<feature type="domain" description="RING-type" evidence="5">
    <location>
        <begin position="34"/>
        <end position="80"/>
    </location>
</feature>
<evidence type="ECO:0000256" key="1">
    <source>
        <dbReference type="ARBA" id="ARBA00022771"/>
    </source>
</evidence>
<dbReference type="Gene3D" id="3.30.40.10">
    <property type="entry name" value="Zinc/RING finger domain, C3HC4 (zinc finger)"/>
    <property type="match status" value="1"/>
</dbReference>
<dbReference type="Pfam" id="PF13920">
    <property type="entry name" value="zf-C3HC4_3"/>
    <property type="match status" value="1"/>
</dbReference>
<name>A0A1J1I785_9DIPT</name>
<feature type="compositionally biased region" description="Basic and acidic residues" evidence="4">
    <location>
        <begin position="341"/>
        <end position="372"/>
    </location>
</feature>
<dbReference type="Proteomes" id="UP000183832">
    <property type="component" value="Unassembled WGS sequence"/>
</dbReference>
<dbReference type="PROSITE" id="PS50089">
    <property type="entry name" value="ZF_RING_2"/>
    <property type="match status" value="1"/>
</dbReference>
<feature type="region of interest" description="Disordered" evidence="4">
    <location>
        <begin position="379"/>
        <end position="398"/>
    </location>
</feature>
<dbReference type="OrthoDB" id="6381204at2759"/>
<sequence length="398" mass="43464">MLSVAKHDLWTNEKLLSKLEESELEPSTTQEDECVICITSRATMKTMPCGHQVVCRRCFVKTIQSAVAQRLLPLRCVICRARINRLTSSSGTWRLQESASSYSVGSKSWSVPGSASSYSVGAHSYTMGEKVVQSASLYSMSSGSSCASEYSSGSANSKASNVSSLSSNAFDSRHNHNHNCSTNGCLGAIPRNPSYNSLHIRGRHSHSFRNRIPDLPNRLPPIKEYTVRSPSRHRTPSPVNSGVRFKSYTSSKAFNASETIPLLDEPSNTASLTNATKKLSMNNSKVAPIISKATLINKSSTQQSSVKPSALGFKPYTISSAPNTSKSASSASKPNVSVSSKDNKKSEAKKNEEKLKQKAEREAKKEEKRLAKEEEKLAKLRAKEEKKRGKIEAKALLT</sequence>
<dbReference type="GO" id="GO:0008270">
    <property type="term" value="F:zinc ion binding"/>
    <property type="evidence" value="ECO:0007669"/>
    <property type="project" value="UniProtKB-KW"/>
</dbReference>
<gene>
    <name evidence="6" type="primary">putative AGAP011120-PA</name>
    <name evidence="6" type="ORF">CLUMA_CG009069</name>
</gene>
<evidence type="ECO:0000313" key="7">
    <source>
        <dbReference type="Proteomes" id="UP000183832"/>
    </source>
</evidence>
<proteinExistence type="predicted"/>
<dbReference type="SUPFAM" id="SSF57850">
    <property type="entry name" value="RING/U-box"/>
    <property type="match status" value="1"/>
</dbReference>
<dbReference type="EMBL" id="CVRI01000042">
    <property type="protein sequence ID" value="CRK95610.1"/>
    <property type="molecule type" value="Genomic_DNA"/>
</dbReference>
<organism evidence="6 7">
    <name type="scientific">Clunio marinus</name>
    <dbReference type="NCBI Taxonomy" id="568069"/>
    <lineage>
        <taxon>Eukaryota</taxon>
        <taxon>Metazoa</taxon>
        <taxon>Ecdysozoa</taxon>
        <taxon>Arthropoda</taxon>
        <taxon>Hexapoda</taxon>
        <taxon>Insecta</taxon>
        <taxon>Pterygota</taxon>
        <taxon>Neoptera</taxon>
        <taxon>Endopterygota</taxon>
        <taxon>Diptera</taxon>
        <taxon>Nematocera</taxon>
        <taxon>Chironomoidea</taxon>
        <taxon>Chironomidae</taxon>
        <taxon>Clunio</taxon>
    </lineage>
</organism>
<feature type="compositionally biased region" description="Low complexity" evidence="4">
    <location>
        <begin position="320"/>
        <end position="340"/>
    </location>
</feature>
<accession>A0A1J1I785</accession>
<feature type="region of interest" description="Disordered" evidence="4">
    <location>
        <begin position="320"/>
        <end position="372"/>
    </location>
</feature>
<protein>
    <submittedName>
        <fullName evidence="6">CLUMA_CG009069, isoform A</fullName>
    </submittedName>
</protein>
<evidence type="ECO:0000259" key="5">
    <source>
        <dbReference type="PROSITE" id="PS50089"/>
    </source>
</evidence>
<dbReference type="FunFam" id="3.30.40.10:FF:000474">
    <property type="entry name" value="CLUMA_CG009069, isoform A"/>
    <property type="match status" value="1"/>
</dbReference>
<dbReference type="STRING" id="568069.A0A1J1I785"/>
<evidence type="ECO:0000256" key="4">
    <source>
        <dbReference type="SAM" id="MobiDB-lite"/>
    </source>
</evidence>